<dbReference type="InterPro" id="IPR025284">
    <property type="entry name" value="DUF4144"/>
</dbReference>
<evidence type="ECO:0008006" key="3">
    <source>
        <dbReference type="Google" id="ProtNLM"/>
    </source>
</evidence>
<dbReference type="EMBL" id="AHCF02000003">
    <property type="protein sequence ID" value="ERG62532.1"/>
    <property type="molecule type" value="Genomic_DNA"/>
</dbReference>
<proteinExistence type="predicted"/>
<organism evidence="1 2">
    <name type="scientific">Pseudoalteromonas undina</name>
    <dbReference type="NCBI Taxonomy" id="43660"/>
    <lineage>
        <taxon>Bacteria</taxon>
        <taxon>Pseudomonadati</taxon>
        <taxon>Pseudomonadota</taxon>
        <taxon>Gammaproteobacteria</taxon>
        <taxon>Alteromonadales</taxon>
        <taxon>Pseudoalteromonadaceae</taxon>
        <taxon>Pseudoalteromonas</taxon>
    </lineage>
</organism>
<keyword evidence="2" id="KW-1185">Reference proteome</keyword>
<gene>
    <name evidence="1" type="ORF">PUND_01306</name>
</gene>
<dbReference type="Pfam" id="PF13642">
    <property type="entry name" value="DUF4144"/>
    <property type="match status" value="1"/>
</dbReference>
<sequence>MSISYPLIIIYNNEIELLEHADELHDFIYTMDVNEQKNVVILDKVSGYQGLNGDAHNALSAIQLAQLVKEYLAKEGQCCLSKIEQLTPEQAFRLLAEIN</sequence>
<evidence type="ECO:0000313" key="1">
    <source>
        <dbReference type="EMBL" id="ERG62532.1"/>
    </source>
</evidence>
<name>A0ABN0NM55_9GAMM</name>
<dbReference type="Proteomes" id="UP000016534">
    <property type="component" value="Unassembled WGS sequence"/>
</dbReference>
<dbReference type="Gene3D" id="1.10.8.650">
    <property type="entry name" value="Uncharacterised protein PF13642 yp_926445, C-terminal domain"/>
    <property type="match status" value="1"/>
</dbReference>
<comment type="caution">
    <text evidence="1">The sequence shown here is derived from an EMBL/GenBank/DDBJ whole genome shotgun (WGS) entry which is preliminary data.</text>
</comment>
<protein>
    <recommendedName>
        <fullName evidence="3">Orphan protein</fullName>
    </recommendedName>
</protein>
<reference evidence="1" key="1">
    <citation type="journal article" date="2012" name="J. Bacteriol.">
        <title>Genome sequences of type strains of seven species of the marine bacterium Pseudoalteromonas.</title>
        <authorList>
            <person name="Xie B.B."/>
            <person name="Shu Y.L."/>
            <person name="Qin Q.L."/>
            <person name="Rong J.C."/>
            <person name="Zhang X.Y."/>
            <person name="Chen X.L."/>
            <person name="Shi M."/>
            <person name="He H.L."/>
            <person name="Zhou B.C."/>
            <person name="Zhang Y.Z."/>
        </authorList>
    </citation>
    <scope>NUCLEOTIDE SEQUENCE [LARGE SCALE GENOMIC DNA]</scope>
    <source>
        <strain evidence="1">NCIMB 2128</strain>
    </source>
</reference>
<reference evidence="1" key="2">
    <citation type="submission" date="2013-04" db="EMBL/GenBank/DDBJ databases">
        <title>Genome sequence of Pseudoalteromonas undina.</title>
        <authorList>
            <person name="Xie B.-B."/>
            <person name="Rong J.-C."/>
            <person name="Qin Q.-L."/>
            <person name="Shu Y.-L."/>
            <person name="Zhang Y.-Z."/>
        </authorList>
    </citation>
    <scope>NUCLEOTIDE SEQUENCE</scope>
    <source>
        <strain evidence="1">NCIMB 2128</strain>
    </source>
</reference>
<evidence type="ECO:0000313" key="2">
    <source>
        <dbReference type="Proteomes" id="UP000016534"/>
    </source>
</evidence>
<accession>A0ABN0NM55</accession>